<comment type="catalytic activity">
    <reaction evidence="3">
        <text>3',3',3'-c-tri-AMP + H2O = A[3'-5']pA[3'-5']pAp[3'] + H(+)</text>
        <dbReference type="Rhea" id="RHEA:72859"/>
        <dbReference type="ChEBI" id="CHEBI:15377"/>
        <dbReference type="ChEBI" id="CHEBI:15378"/>
        <dbReference type="ChEBI" id="CHEBI:192523"/>
        <dbReference type="ChEBI" id="CHEBI:192530"/>
    </reaction>
    <physiologicalReaction direction="left-to-right" evidence="3">
        <dbReference type="Rhea" id="RHEA:72860"/>
    </physiologicalReaction>
</comment>
<comment type="catalytic activity">
    <reaction evidence="2">
        <text>3',3',3'-cAAG + H2O = G[3'-5']pA[3'-5']pAp[3'] + H(+)</text>
        <dbReference type="Rhea" id="RHEA:72863"/>
        <dbReference type="ChEBI" id="CHEBI:15377"/>
        <dbReference type="ChEBI" id="CHEBI:15378"/>
        <dbReference type="ChEBI" id="CHEBI:143810"/>
        <dbReference type="ChEBI" id="CHEBI:192532"/>
    </reaction>
    <physiologicalReaction direction="left-to-right" evidence="2">
        <dbReference type="Rhea" id="RHEA:72864"/>
    </physiologicalReaction>
</comment>
<protein>
    <recommendedName>
        <fullName evidence="7">Anti-CBASS protein Acb1</fullName>
    </recommendedName>
</protein>
<dbReference type="SUPFAM" id="SSF55144">
    <property type="entry name" value="LigT-like"/>
    <property type="match status" value="1"/>
</dbReference>
<dbReference type="EMBL" id="BK016109">
    <property type="protein sequence ID" value="DAF95673.1"/>
    <property type="molecule type" value="Genomic_DNA"/>
</dbReference>
<dbReference type="Pfam" id="PF23474">
    <property type="entry name" value="Acb1"/>
    <property type="match status" value="1"/>
</dbReference>
<evidence type="ECO:0000256" key="2">
    <source>
        <dbReference type="ARBA" id="ARBA00034233"/>
    </source>
</evidence>
<evidence type="ECO:0000256" key="1">
    <source>
        <dbReference type="ARBA" id="ARBA00022801"/>
    </source>
</evidence>
<organism evidence="10">
    <name type="scientific">Myoviridae sp. ctCo31</name>
    <dbReference type="NCBI Taxonomy" id="2825053"/>
    <lineage>
        <taxon>Viruses</taxon>
        <taxon>Duplodnaviria</taxon>
        <taxon>Heunggongvirae</taxon>
        <taxon>Uroviricota</taxon>
        <taxon>Caudoviricetes</taxon>
    </lineage>
</organism>
<evidence type="ECO:0000313" key="10">
    <source>
        <dbReference type="EMBL" id="DAF95673.1"/>
    </source>
</evidence>
<feature type="domain" description="Anti-CBASS protein Acb1-like C-terminal" evidence="9">
    <location>
        <begin position="6"/>
        <end position="127"/>
    </location>
</feature>
<evidence type="ECO:0000256" key="8">
    <source>
        <dbReference type="ARBA" id="ARBA00048123"/>
    </source>
</evidence>
<comment type="catalytic activity">
    <reaction evidence="4">
        <text>3',3',3'-cAAG + H2O = A[3'-5']pG[3'-5']pAp[3'] + H(+)</text>
        <dbReference type="Rhea" id="RHEA:72867"/>
        <dbReference type="ChEBI" id="CHEBI:15377"/>
        <dbReference type="ChEBI" id="CHEBI:15378"/>
        <dbReference type="ChEBI" id="CHEBI:143810"/>
        <dbReference type="ChEBI" id="CHEBI:192533"/>
    </reaction>
    <physiologicalReaction direction="left-to-right" evidence="4">
        <dbReference type="Rhea" id="RHEA:72868"/>
    </physiologicalReaction>
</comment>
<evidence type="ECO:0000256" key="7">
    <source>
        <dbReference type="ARBA" id="ARBA00034343"/>
    </source>
</evidence>
<dbReference type="InterPro" id="IPR056175">
    <property type="entry name" value="Acb1-like_C"/>
</dbReference>
<dbReference type="GO" id="GO:0016787">
    <property type="term" value="F:hydrolase activity"/>
    <property type="evidence" value="ECO:0007669"/>
    <property type="project" value="UniProtKB-KW"/>
</dbReference>
<comment type="catalytic activity">
    <reaction evidence="5">
        <text>3',3'-cGAMP + H2O = G[3'-5']pAp[3'] + H(+)</text>
        <dbReference type="Rhea" id="RHEA:72831"/>
        <dbReference type="ChEBI" id="CHEBI:15377"/>
        <dbReference type="ChEBI" id="CHEBI:15378"/>
        <dbReference type="ChEBI" id="CHEBI:71501"/>
        <dbReference type="ChEBI" id="CHEBI:192497"/>
    </reaction>
    <physiologicalReaction direction="left-to-right" evidence="5">
        <dbReference type="Rhea" id="RHEA:72832"/>
    </physiologicalReaction>
</comment>
<keyword evidence="1" id="KW-0378">Hydrolase</keyword>
<evidence type="ECO:0000259" key="9">
    <source>
        <dbReference type="Pfam" id="PF23474"/>
    </source>
</evidence>
<evidence type="ECO:0000256" key="6">
    <source>
        <dbReference type="ARBA" id="ARBA00034316"/>
    </source>
</evidence>
<dbReference type="InterPro" id="IPR009097">
    <property type="entry name" value="Cyclic_Pdiesterase"/>
</dbReference>
<proteinExistence type="inferred from homology"/>
<comment type="similarity">
    <text evidence="6">Belongs to the anti-CBASS protein Acb1 family.</text>
</comment>
<evidence type="ECO:0000256" key="4">
    <source>
        <dbReference type="ARBA" id="ARBA00034244"/>
    </source>
</evidence>
<name>A0A8S5UME5_9CAUD</name>
<reference evidence="10" key="1">
    <citation type="journal article" date="2021" name="Proc. Natl. Acad. Sci. U.S.A.">
        <title>A Catalog of Tens of Thousands of Viruses from Human Metagenomes Reveals Hidden Associations with Chronic Diseases.</title>
        <authorList>
            <person name="Tisza M.J."/>
            <person name="Buck C.B."/>
        </authorList>
    </citation>
    <scope>NUCLEOTIDE SEQUENCE</scope>
    <source>
        <strain evidence="10">CtCo31</strain>
    </source>
</reference>
<accession>A0A8S5UME5</accession>
<sequence length="148" mass="17271">MSKVNYVGCNLGKVAQQMISDLYKEYKIPEENQVNLDDLHITIFKSAELFDFNSDEKNLLEALDFNEVEIDYWTPTGNQMILKVKSQFCNDIFESLQKIAKPIYDDYIPHITIARDLPVEVLNTLPERLTKVKLKYYPIITEVYSKVL</sequence>
<evidence type="ECO:0000256" key="5">
    <source>
        <dbReference type="ARBA" id="ARBA00034283"/>
    </source>
</evidence>
<comment type="catalytic activity">
    <reaction evidence="8">
        <text>3',3'-cUAMP + H2O = U[3'-5']pAp[3'] + H(+)</text>
        <dbReference type="Rhea" id="RHEA:72835"/>
        <dbReference type="ChEBI" id="CHEBI:15377"/>
        <dbReference type="ChEBI" id="CHEBI:15378"/>
        <dbReference type="ChEBI" id="CHEBI:143809"/>
        <dbReference type="ChEBI" id="CHEBI:192498"/>
    </reaction>
    <physiologicalReaction direction="left-to-right" evidence="8">
        <dbReference type="Rhea" id="RHEA:72836"/>
    </physiologicalReaction>
</comment>
<evidence type="ECO:0000256" key="3">
    <source>
        <dbReference type="ARBA" id="ARBA00034240"/>
    </source>
</evidence>